<dbReference type="OrthoDB" id="1422484at2"/>
<evidence type="ECO:0000256" key="1">
    <source>
        <dbReference type="SAM" id="MobiDB-lite"/>
    </source>
</evidence>
<keyword evidence="2" id="KW-0732">Signal</keyword>
<sequence>MTTIVKLLIAAALSLFLSSCQFNIAGVSGNGNVQTEKRTSVADGFTSVKASHGLDVYIRQENTFEVTVEADENLLELIRTEVEGNELHIYAKKSIGNAKAKKIYVSAPKIEGITSSSGADIIVENLLKSDKLELKSSSGSDIVVETHADYVSCDSSSGSDIRIKGEANTLDAEASSGSAVRARDLKVAKCKARASSGGDVYIHVTEDLVADASSGGNVRYSGNPKSVSSGKSVSGNVSKD</sequence>
<keyword evidence="5" id="KW-1185">Reference proteome</keyword>
<dbReference type="Gene3D" id="2.160.20.120">
    <property type="match status" value="1"/>
</dbReference>
<dbReference type="RefSeq" id="WP_072315341.1">
    <property type="nucleotide sequence ID" value="NZ_FPJE01000001.1"/>
</dbReference>
<feature type="domain" description="Putative auto-transporter adhesin head GIN" evidence="3">
    <location>
        <begin position="45"/>
        <end position="224"/>
    </location>
</feature>
<evidence type="ECO:0000256" key="2">
    <source>
        <dbReference type="SAM" id="SignalP"/>
    </source>
</evidence>
<dbReference type="InterPro" id="IPR021255">
    <property type="entry name" value="DUF2807"/>
</dbReference>
<evidence type="ECO:0000313" key="4">
    <source>
        <dbReference type="EMBL" id="SFW12240.1"/>
    </source>
</evidence>
<dbReference type="STRING" id="1150368.SAMN02927921_00098"/>
<evidence type="ECO:0000259" key="3">
    <source>
        <dbReference type="Pfam" id="PF10988"/>
    </source>
</evidence>
<dbReference type="Proteomes" id="UP000182248">
    <property type="component" value="Unassembled WGS sequence"/>
</dbReference>
<dbReference type="PROSITE" id="PS51257">
    <property type="entry name" value="PROKAR_LIPOPROTEIN"/>
    <property type="match status" value="1"/>
</dbReference>
<dbReference type="AlphaFoldDB" id="A0A1K1LMX6"/>
<feature type="region of interest" description="Disordered" evidence="1">
    <location>
        <begin position="213"/>
        <end position="240"/>
    </location>
</feature>
<proteinExistence type="predicted"/>
<feature type="signal peptide" evidence="2">
    <location>
        <begin position="1"/>
        <end position="25"/>
    </location>
</feature>
<dbReference type="Pfam" id="PF10988">
    <property type="entry name" value="DUF2807"/>
    <property type="match status" value="1"/>
</dbReference>
<reference evidence="4 5" key="1">
    <citation type="submission" date="2016-11" db="EMBL/GenBank/DDBJ databases">
        <authorList>
            <person name="Jaros S."/>
            <person name="Januszkiewicz K."/>
            <person name="Wedrychowicz H."/>
        </authorList>
    </citation>
    <scope>NUCLEOTIDE SEQUENCE [LARGE SCALE GENOMIC DNA]</scope>
    <source>
        <strain evidence="4 5">CGMCC 1.12145</strain>
    </source>
</reference>
<feature type="chain" id="PRO_5013289756" evidence="2">
    <location>
        <begin position="26"/>
        <end position="240"/>
    </location>
</feature>
<evidence type="ECO:0000313" key="5">
    <source>
        <dbReference type="Proteomes" id="UP000182248"/>
    </source>
</evidence>
<organism evidence="4 5">
    <name type="scientific">Sinomicrobium oceani</name>
    <dbReference type="NCBI Taxonomy" id="1150368"/>
    <lineage>
        <taxon>Bacteria</taxon>
        <taxon>Pseudomonadati</taxon>
        <taxon>Bacteroidota</taxon>
        <taxon>Flavobacteriia</taxon>
        <taxon>Flavobacteriales</taxon>
        <taxon>Flavobacteriaceae</taxon>
        <taxon>Sinomicrobium</taxon>
    </lineage>
</organism>
<dbReference type="EMBL" id="FPJE01000001">
    <property type="protein sequence ID" value="SFW12240.1"/>
    <property type="molecule type" value="Genomic_DNA"/>
</dbReference>
<gene>
    <name evidence="4" type="ORF">SAMN02927921_00098</name>
</gene>
<accession>A0A1K1LMX6</accession>
<feature type="compositionally biased region" description="Low complexity" evidence="1">
    <location>
        <begin position="221"/>
        <end position="240"/>
    </location>
</feature>
<name>A0A1K1LMX6_9FLAO</name>
<protein>
    <submittedName>
        <fullName evidence="4">Putative auto-transporter adhesin, head GIN domain</fullName>
    </submittedName>
</protein>